<evidence type="ECO:0000256" key="1">
    <source>
        <dbReference type="SAM" id="MobiDB-lite"/>
    </source>
</evidence>
<protein>
    <submittedName>
        <fullName evidence="3">Relaxase/Mobilisation nuclease domain-containing protein</fullName>
    </submittedName>
</protein>
<sequence length="337" mass="38282">MPFPKTYIDAMLLNWGDRLFHDALRHVAAPRLSRVQIGNHAARVREQLARTLKRTPEVMVKITNKAASAQGMGAVRRHLRYISRNGKVELEDQDGQTIAGAAALRDLADAWQFGGWGVPESSVRREVFNILLSMPPGTDRRAVRDAARDFAALEFGDGRAWVFAAHDDEAHPHVHLSVQVRGPDGRRLDPRKRDLQRWRERFAQQLQAHGVEANATSRRTRGATHRYPKQAVMHLLDRREVPRYWRAVATDAQRRAGWAAHYGVFAAWREMAQAMAASREVDDRRLAMEIVDFVRKMPVQQDGPFVAPMEPSRRERPDRSVPDRGGQPDPGSPEVDR</sequence>
<accession>A0A1H4CH89</accession>
<keyword evidence="4" id="KW-1185">Reference proteome</keyword>
<dbReference type="InterPro" id="IPR005094">
    <property type="entry name" value="Endonuclease_MobA/VirD2"/>
</dbReference>
<gene>
    <name evidence="3" type="ORF">SAMN05192564_102309</name>
</gene>
<organism evidence="3 4">
    <name type="scientific">Paraburkholderia sartisoli</name>
    <dbReference type="NCBI Taxonomy" id="83784"/>
    <lineage>
        <taxon>Bacteria</taxon>
        <taxon>Pseudomonadati</taxon>
        <taxon>Pseudomonadota</taxon>
        <taxon>Betaproteobacteria</taxon>
        <taxon>Burkholderiales</taxon>
        <taxon>Burkholderiaceae</taxon>
        <taxon>Paraburkholderia</taxon>
    </lineage>
</organism>
<feature type="region of interest" description="Disordered" evidence="1">
    <location>
        <begin position="301"/>
        <end position="337"/>
    </location>
</feature>
<proteinExistence type="predicted"/>
<feature type="compositionally biased region" description="Basic and acidic residues" evidence="1">
    <location>
        <begin position="311"/>
        <end position="322"/>
    </location>
</feature>
<dbReference type="OrthoDB" id="7173932at2"/>
<feature type="domain" description="MobA/VirD2-like nuclease" evidence="2">
    <location>
        <begin position="124"/>
        <end position="210"/>
    </location>
</feature>
<dbReference type="Proteomes" id="UP000198638">
    <property type="component" value="Unassembled WGS sequence"/>
</dbReference>
<dbReference type="AlphaFoldDB" id="A0A1H4CH89"/>
<dbReference type="EMBL" id="FNRQ01000002">
    <property type="protein sequence ID" value="SEA59727.1"/>
    <property type="molecule type" value="Genomic_DNA"/>
</dbReference>
<evidence type="ECO:0000259" key="2">
    <source>
        <dbReference type="Pfam" id="PF03432"/>
    </source>
</evidence>
<dbReference type="Pfam" id="PF03432">
    <property type="entry name" value="Relaxase"/>
    <property type="match status" value="1"/>
</dbReference>
<evidence type="ECO:0000313" key="3">
    <source>
        <dbReference type="EMBL" id="SEA59727.1"/>
    </source>
</evidence>
<dbReference type="Gene3D" id="3.30.930.30">
    <property type="match status" value="1"/>
</dbReference>
<reference evidence="4" key="1">
    <citation type="submission" date="2016-10" db="EMBL/GenBank/DDBJ databases">
        <authorList>
            <person name="Varghese N."/>
            <person name="Submissions S."/>
        </authorList>
    </citation>
    <scope>NUCLEOTIDE SEQUENCE [LARGE SCALE GENOMIC DNA]</scope>
    <source>
        <strain evidence="4">LMG 24000</strain>
    </source>
</reference>
<evidence type="ECO:0000313" key="4">
    <source>
        <dbReference type="Proteomes" id="UP000198638"/>
    </source>
</evidence>
<name>A0A1H4CH89_9BURK</name>
<dbReference type="STRING" id="83784.SAMN05192564_102309"/>
<dbReference type="RefSeq" id="WP_090531826.1">
    <property type="nucleotide sequence ID" value="NZ_FNRQ01000002.1"/>
</dbReference>